<sequence>MKPREHEDVLDSVTGKIFDYEIWIPDYEVEKYSKGKINKWYKKHILLEEKNEKEEHMKHSIGNGSTSYIIRLILNDLDTFITAGKREFNNPEYPLWRSYLRICWNGLMITRKAYRQVN</sequence>
<proteinExistence type="predicted"/>
<dbReference type="AlphaFoldDB" id="A0AAN0W4F1"/>
<keyword evidence="1" id="KW-0614">Plasmid</keyword>
<organism evidence="1 2">
    <name type="scientific">Bacillus cereus 03BB108</name>
    <dbReference type="NCBI Taxonomy" id="451709"/>
    <lineage>
        <taxon>Bacteria</taxon>
        <taxon>Bacillati</taxon>
        <taxon>Bacillota</taxon>
        <taxon>Bacilli</taxon>
        <taxon>Bacillales</taxon>
        <taxon>Bacillaceae</taxon>
        <taxon>Bacillus</taxon>
        <taxon>Bacillus cereus group</taxon>
    </lineage>
</organism>
<evidence type="ECO:0000313" key="1">
    <source>
        <dbReference type="EMBL" id="AJI08429.1"/>
    </source>
</evidence>
<protein>
    <submittedName>
        <fullName evidence="1">Uncharacterized protein</fullName>
    </submittedName>
</protein>
<gene>
    <name evidence="1" type="ORF">AK40_5871</name>
</gene>
<geneLocation type="plasmid" evidence="1 2">
    <name>pBFI_2</name>
</geneLocation>
<accession>A0AAN0W4F1</accession>
<dbReference type="Proteomes" id="UP000031861">
    <property type="component" value="Plasmid pBFI_2"/>
</dbReference>
<name>A0AAN0W4F1_BACCE</name>
<dbReference type="EMBL" id="CP009636">
    <property type="protein sequence ID" value="AJI08429.1"/>
    <property type="molecule type" value="Genomic_DNA"/>
</dbReference>
<reference evidence="1 2" key="1">
    <citation type="journal article" date="2015" name="Genome Announc.">
        <title>Complete genome sequences for 35 biothreat assay-relevant bacillus species.</title>
        <authorList>
            <person name="Johnson S.L."/>
            <person name="Daligault H.E."/>
            <person name="Davenport K.W."/>
            <person name="Jaissle J."/>
            <person name="Frey K.G."/>
            <person name="Ladner J.T."/>
            <person name="Broomall S.M."/>
            <person name="Bishop-Lilly K.A."/>
            <person name="Bruce D.C."/>
            <person name="Gibbons H.S."/>
            <person name="Coyne S.R."/>
            <person name="Lo C.C."/>
            <person name="Meincke L."/>
            <person name="Munk A.C."/>
            <person name="Koroleva G.I."/>
            <person name="Rosenzweig C.N."/>
            <person name="Palacios G.F."/>
            <person name="Redden C.L."/>
            <person name="Minogue T.D."/>
            <person name="Chain P.S."/>
        </authorList>
    </citation>
    <scope>NUCLEOTIDE SEQUENCE [LARGE SCALE GENOMIC DNA]</scope>
    <source>
        <strain evidence="1 2">03BB108</strain>
    </source>
</reference>
<evidence type="ECO:0000313" key="2">
    <source>
        <dbReference type="Proteomes" id="UP000031861"/>
    </source>
</evidence>